<reference evidence="3" key="1">
    <citation type="journal article" date="2019" name="Int. J. Syst. Evol. Microbiol.">
        <title>The Global Catalogue of Microorganisms (GCM) 10K type strain sequencing project: providing services to taxonomists for standard genome sequencing and annotation.</title>
        <authorList>
            <consortium name="The Broad Institute Genomics Platform"/>
            <consortium name="The Broad Institute Genome Sequencing Center for Infectious Disease"/>
            <person name="Wu L."/>
            <person name="Ma J."/>
        </authorList>
    </citation>
    <scope>NUCLEOTIDE SEQUENCE [LARGE SCALE GENOMIC DNA]</scope>
    <source>
        <strain evidence="3">CGMCC 4.7241</strain>
    </source>
</reference>
<evidence type="ECO:0000313" key="3">
    <source>
        <dbReference type="Proteomes" id="UP001595699"/>
    </source>
</evidence>
<evidence type="ECO:0000256" key="1">
    <source>
        <dbReference type="SAM" id="SignalP"/>
    </source>
</evidence>
<dbReference type="SUPFAM" id="SSF49695">
    <property type="entry name" value="gamma-Crystallin-like"/>
    <property type="match status" value="1"/>
</dbReference>
<protein>
    <submittedName>
        <fullName evidence="2">Peptidase inhibitor family I36 protein</fullName>
    </submittedName>
</protein>
<dbReference type="Gene3D" id="2.60.20.10">
    <property type="entry name" value="Crystallins"/>
    <property type="match status" value="1"/>
</dbReference>
<dbReference type="RefSeq" id="WP_205119738.1">
    <property type="nucleotide sequence ID" value="NZ_JAFBCM010000001.1"/>
</dbReference>
<dbReference type="InterPro" id="IPR011024">
    <property type="entry name" value="G_crystallin-like"/>
</dbReference>
<accession>A0ABV7YFW1</accession>
<evidence type="ECO:0000313" key="2">
    <source>
        <dbReference type="EMBL" id="MFC3763184.1"/>
    </source>
</evidence>
<keyword evidence="3" id="KW-1185">Reference proteome</keyword>
<dbReference type="Pfam" id="PF03995">
    <property type="entry name" value="Inhibitor_I36"/>
    <property type="match status" value="1"/>
</dbReference>
<feature type="signal peptide" evidence="1">
    <location>
        <begin position="1"/>
        <end position="25"/>
    </location>
</feature>
<feature type="chain" id="PRO_5045927045" evidence="1">
    <location>
        <begin position="26"/>
        <end position="155"/>
    </location>
</feature>
<proteinExistence type="predicted"/>
<sequence length="155" mass="17312">MKSKRLIAAVAGVLALTTGVGAAQAEVSTNELDCRETAHTYKDSNKLYLYGRSYCKGGNDEWDDDNDSDYGDGKGKITAFDNKTDSIVNTTKKNVAFFNKPNYEGDSFCLRPGNYLRRLYVYGDGEGTNNWWSNSISSHKFVDAGDCDRWFGWLV</sequence>
<keyword evidence="1" id="KW-0732">Signal</keyword>
<name>A0ABV7YFW1_9ACTN</name>
<dbReference type="EMBL" id="JBHRZH010000017">
    <property type="protein sequence ID" value="MFC3763184.1"/>
    <property type="molecule type" value="Genomic_DNA"/>
</dbReference>
<gene>
    <name evidence="2" type="ORF">ACFOUW_20245</name>
</gene>
<comment type="caution">
    <text evidence="2">The sequence shown here is derived from an EMBL/GenBank/DDBJ whole genome shotgun (WGS) entry which is preliminary data.</text>
</comment>
<dbReference type="Proteomes" id="UP001595699">
    <property type="component" value="Unassembled WGS sequence"/>
</dbReference>
<organism evidence="2 3">
    <name type="scientific">Tenggerimyces flavus</name>
    <dbReference type="NCBI Taxonomy" id="1708749"/>
    <lineage>
        <taxon>Bacteria</taxon>
        <taxon>Bacillati</taxon>
        <taxon>Actinomycetota</taxon>
        <taxon>Actinomycetes</taxon>
        <taxon>Propionibacteriales</taxon>
        <taxon>Nocardioidaceae</taxon>
        <taxon>Tenggerimyces</taxon>
    </lineage>
</organism>